<dbReference type="Proteomes" id="UP001058381">
    <property type="component" value="Chromosome"/>
</dbReference>
<name>A0A9Q9MTY3_9XANT</name>
<evidence type="ECO:0000313" key="2">
    <source>
        <dbReference type="Proteomes" id="UP001058381"/>
    </source>
</evidence>
<proteinExistence type="predicted"/>
<organism evidence="1 2">
    <name type="scientific">Xanthomonas prunicola</name>
    <dbReference type="NCBI Taxonomy" id="2053930"/>
    <lineage>
        <taxon>Bacteria</taxon>
        <taxon>Pseudomonadati</taxon>
        <taxon>Pseudomonadota</taxon>
        <taxon>Gammaproteobacteria</taxon>
        <taxon>Lysobacterales</taxon>
        <taxon>Lysobacteraceae</taxon>
        <taxon>Xanthomonas</taxon>
    </lineage>
</organism>
<dbReference type="RefSeq" id="WP_252164339.1">
    <property type="nucleotide sequence ID" value="NZ_CP094827.1"/>
</dbReference>
<accession>A0A9Q9MTY3</accession>
<dbReference type="GeneID" id="75151463"/>
<evidence type="ECO:0000313" key="1">
    <source>
        <dbReference type="EMBL" id="UXA67049.1"/>
    </source>
</evidence>
<protein>
    <submittedName>
        <fullName evidence="1">Uncharacterized protein</fullName>
    </submittedName>
</protein>
<gene>
    <name evidence="1" type="ORF">M0D43_08875</name>
</gene>
<dbReference type="AlphaFoldDB" id="A0A9Q9MTY3"/>
<sequence length="96" mass="10121">MRAQLEREAADQSRRSAAELAKPDGVRIQGLHTICDVAPNFAYGIQAGSWPTPVALVCTSPASPAPVADRGSTVELLEAGSITLTQNIYAVFLIAQ</sequence>
<reference evidence="1" key="1">
    <citation type="submission" date="2022-04" db="EMBL/GenBank/DDBJ databases">
        <title>Xanthomonas prunicola pv. tritici, a pathogen causing a previously unreported foliar disease of wheat.</title>
        <authorList>
            <person name="Clavijo F."/>
            <person name="Curland R.D."/>
            <person name="Dill-Macky R."/>
            <person name="Pereyra S."/>
            <person name="Roman-Reyna V."/>
            <person name="Siri M.I."/>
        </authorList>
    </citation>
    <scope>NUCLEOTIDE SEQUENCE</scope>
    <source>
        <strain evidence="1">CIX249</strain>
    </source>
</reference>
<dbReference type="EMBL" id="CP096142">
    <property type="protein sequence ID" value="UXA67049.1"/>
    <property type="molecule type" value="Genomic_DNA"/>
</dbReference>